<dbReference type="PROSITE" id="PS01360">
    <property type="entry name" value="ZF_MYND_1"/>
    <property type="match status" value="1"/>
</dbReference>
<evidence type="ECO:0000256" key="1">
    <source>
        <dbReference type="ARBA" id="ARBA00022723"/>
    </source>
</evidence>
<comment type="caution">
    <text evidence="7">The sequence shown here is derived from an EMBL/GenBank/DDBJ whole genome shotgun (WGS) entry which is preliminary data.</text>
</comment>
<evidence type="ECO:0000256" key="3">
    <source>
        <dbReference type="ARBA" id="ARBA00022833"/>
    </source>
</evidence>
<dbReference type="OrthoDB" id="5282002at2759"/>
<dbReference type="EMBL" id="AGNL01031683">
    <property type="protein sequence ID" value="EJK56352.1"/>
    <property type="molecule type" value="Genomic_DNA"/>
</dbReference>
<gene>
    <name evidence="7" type="ORF">THAOC_23781</name>
</gene>
<evidence type="ECO:0000313" key="7">
    <source>
        <dbReference type="EMBL" id="EJK56352.1"/>
    </source>
</evidence>
<protein>
    <recommendedName>
        <fullName evidence="6">MYND-type domain-containing protein</fullName>
    </recommendedName>
</protein>
<keyword evidence="8" id="KW-1185">Reference proteome</keyword>
<dbReference type="Proteomes" id="UP000266841">
    <property type="component" value="Unassembled WGS sequence"/>
</dbReference>
<evidence type="ECO:0000259" key="6">
    <source>
        <dbReference type="PROSITE" id="PS50865"/>
    </source>
</evidence>
<proteinExistence type="predicted"/>
<name>K0SCB2_THAOC</name>
<organism evidence="7 8">
    <name type="scientific">Thalassiosira oceanica</name>
    <name type="common">Marine diatom</name>
    <dbReference type="NCBI Taxonomy" id="159749"/>
    <lineage>
        <taxon>Eukaryota</taxon>
        <taxon>Sar</taxon>
        <taxon>Stramenopiles</taxon>
        <taxon>Ochrophyta</taxon>
        <taxon>Bacillariophyta</taxon>
        <taxon>Coscinodiscophyceae</taxon>
        <taxon>Thalassiosirophycidae</taxon>
        <taxon>Thalassiosirales</taxon>
        <taxon>Thalassiosiraceae</taxon>
        <taxon>Thalassiosira</taxon>
    </lineage>
</organism>
<sequence length="992" mass="111014">MLGSIVEDHRTIDLDVKWHGEFDGATLKGRYSTGKKLRTKASRDRANCDLAGSNEAMAVSSVTQSLPKMPSAKKLRGKQKKKAKKQRENLPAVDAGPDAGPVQTASEVGASRAFVQREARERALSNLVATARVAKEKVASIVECEASLIKVPLELDDDELRGLMDFGLLGALLFRVHYGFDEKCEESFASREADILQSLSRWFGLLSIISLRSPAEKCRLIPQYLEKIIPQPFYFGSDEEHNPKTWIALVICKVVDRLMTCNTFYKSKRLHQSAFSGVLHVLATLVEVADEDGAVIRLDITDYNERYPVDALQLMDEREEFLKFTCKEMISLAEYRLIAMESSADRYEAPSDPYFSGGRHLVFSEDDMASDGSDWTDSDSVSSSEGDHIIKSEDYDMEIDGPGEERKFLDVACYVRCILFYRMHYRESNNELDNRMLDHNRMLDLATLPTREGSIFIRDIIAILRGRTFNSGAQDECLKILDHLVSNNCVDEETIQNLVYFARESNDWFLPMNGYGSNSDPIRKQKADITQVLNMLAKAFQWGRQTTQGSAERRVGVAIKAGLLDVILGFLSIVSKSPSFLRFKPTRDTLGAAARVLVNVVHVANKKKARIAIIACQEGVSRELSSLRELLQKYDECNDVLNKLQSVLDEGTGPVARTCSVCSRILGSGAIFRCECCGEVYCSPVCQKISWRAGHHSICTEKQKKVYRTNPGMLEDHAKYMLGVWINHGEEELVKVMEETLVFPGAGAGVLTGCANILHEKQETLVFPGAGAGVLTGCANVLHEKHDSNEWDQVSAMIMALYENNLVSKSDIGAGMEALGILCIEDSLDHFGDLFCQLAIRNLYTLKQLCKATAPRLNTLPKRFNMIRVCMEKMYHLHGREFTGEFFWESHNQVLVIEEFLGKVASEELFVWLFTKYCLENTGQAEEKQRIKEGCWLLPPLVRAKPKPEQAGSTNKVAHQQDISCNLVHYGWAEGPLLSMSLGLSSDISICV</sequence>
<evidence type="ECO:0000313" key="8">
    <source>
        <dbReference type="Proteomes" id="UP000266841"/>
    </source>
</evidence>
<keyword evidence="3" id="KW-0862">Zinc</keyword>
<feature type="compositionally biased region" description="Basic residues" evidence="5">
    <location>
        <begin position="71"/>
        <end position="85"/>
    </location>
</feature>
<accession>K0SCB2</accession>
<evidence type="ECO:0000256" key="5">
    <source>
        <dbReference type="SAM" id="MobiDB-lite"/>
    </source>
</evidence>
<dbReference type="InterPro" id="IPR002893">
    <property type="entry name" value="Znf_MYND"/>
</dbReference>
<dbReference type="AlphaFoldDB" id="K0SCB2"/>
<keyword evidence="1" id="KW-0479">Metal-binding</keyword>
<feature type="domain" description="MYND-type" evidence="6">
    <location>
        <begin position="659"/>
        <end position="699"/>
    </location>
</feature>
<evidence type="ECO:0000256" key="2">
    <source>
        <dbReference type="ARBA" id="ARBA00022771"/>
    </source>
</evidence>
<keyword evidence="2 4" id="KW-0863">Zinc-finger</keyword>
<dbReference type="GO" id="GO:0008270">
    <property type="term" value="F:zinc ion binding"/>
    <property type="evidence" value="ECO:0007669"/>
    <property type="project" value="UniProtKB-KW"/>
</dbReference>
<reference evidence="7 8" key="1">
    <citation type="journal article" date="2012" name="Genome Biol.">
        <title>Genome and low-iron response of an oceanic diatom adapted to chronic iron limitation.</title>
        <authorList>
            <person name="Lommer M."/>
            <person name="Specht M."/>
            <person name="Roy A.S."/>
            <person name="Kraemer L."/>
            <person name="Andreson R."/>
            <person name="Gutowska M.A."/>
            <person name="Wolf J."/>
            <person name="Bergner S.V."/>
            <person name="Schilhabel M.B."/>
            <person name="Klostermeier U.C."/>
            <person name="Beiko R.G."/>
            <person name="Rosenstiel P."/>
            <person name="Hippler M."/>
            <person name="Laroche J."/>
        </authorList>
    </citation>
    <scope>NUCLEOTIDE SEQUENCE [LARGE SCALE GENOMIC DNA]</scope>
    <source>
        <strain evidence="7 8">CCMP1005</strain>
    </source>
</reference>
<feature type="region of interest" description="Disordered" evidence="5">
    <location>
        <begin position="59"/>
        <end position="104"/>
    </location>
</feature>
<dbReference type="SUPFAM" id="SSF144232">
    <property type="entry name" value="HIT/MYND zinc finger-like"/>
    <property type="match status" value="1"/>
</dbReference>
<evidence type="ECO:0000256" key="4">
    <source>
        <dbReference type="PROSITE-ProRule" id="PRU00134"/>
    </source>
</evidence>
<dbReference type="PROSITE" id="PS50865">
    <property type="entry name" value="ZF_MYND_2"/>
    <property type="match status" value="1"/>
</dbReference>